<accession>A0AAD6V5B4</accession>
<keyword evidence="4" id="KW-1185">Reference proteome</keyword>
<dbReference type="PANTHER" id="PTHR43205">
    <property type="entry name" value="PROSTAGLANDIN REDUCTASE"/>
    <property type="match status" value="1"/>
</dbReference>
<dbReference type="CDD" id="cd05288">
    <property type="entry name" value="PGDH"/>
    <property type="match status" value="1"/>
</dbReference>
<dbReference type="SMART" id="SM00829">
    <property type="entry name" value="PKS_ER"/>
    <property type="match status" value="1"/>
</dbReference>
<organism evidence="3 4">
    <name type="scientific">Mycena pura</name>
    <dbReference type="NCBI Taxonomy" id="153505"/>
    <lineage>
        <taxon>Eukaryota</taxon>
        <taxon>Fungi</taxon>
        <taxon>Dikarya</taxon>
        <taxon>Basidiomycota</taxon>
        <taxon>Agaricomycotina</taxon>
        <taxon>Agaricomycetes</taxon>
        <taxon>Agaricomycetidae</taxon>
        <taxon>Agaricales</taxon>
        <taxon>Marasmiineae</taxon>
        <taxon>Mycenaceae</taxon>
        <taxon>Mycena</taxon>
    </lineage>
</organism>
<dbReference type="InterPro" id="IPR013149">
    <property type="entry name" value="ADH-like_C"/>
</dbReference>
<dbReference type="EMBL" id="JARJCW010000063">
    <property type="protein sequence ID" value="KAJ7200299.1"/>
    <property type="molecule type" value="Genomic_DNA"/>
</dbReference>
<dbReference type="GO" id="GO:0016628">
    <property type="term" value="F:oxidoreductase activity, acting on the CH-CH group of donors, NAD or NADP as acceptor"/>
    <property type="evidence" value="ECO:0007669"/>
    <property type="project" value="InterPro"/>
</dbReference>
<dbReference type="PANTHER" id="PTHR43205:SF7">
    <property type="entry name" value="PROSTAGLANDIN REDUCTASE 1"/>
    <property type="match status" value="1"/>
</dbReference>
<reference evidence="3" key="1">
    <citation type="submission" date="2023-03" db="EMBL/GenBank/DDBJ databases">
        <title>Massive genome expansion in bonnet fungi (Mycena s.s.) driven by repeated elements and novel gene families across ecological guilds.</title>
        <authorList>
            <consortium name="Lawrence Berkeley National Laboratory"/>
            <person name="Harder C.B."/>
            <person name="Miyauchi S."/>
            <person name="Viragh M."/>
            <person name="Kuo A."/>
            <person name="Thoen E."/>
            <person name="Andreopoulos B."/>
            <person name="Lu D."/>
            <person name="Skrede I."/>
            <person name="Drula E."/>
            <person name="Henrissat B."/>
            <person name="Morin E."/>
            <person name="Kohler A."/>
            <person name="Barry K."/>
            <person name="LaButti K."/>
            <person name="Morin E."/>
            <person name="Salamov A."/>
            <person name="Lipzen A."/>
            <person name="Mereny Z."/>
            <person name="Hegedus B."/>
            <person name="Baldrian P."/>
            <person name="Stursova M."/>
            <person name="Weitz H."/>
            <person name="Taylor A."/>
            <person name="Grigoriev I.V."/>
            <person name="Nagy L.G."/>
            <person name="Martin F."/>
            <person name="Kauserud H."/>
        </authorList>
    </citation>
    <scope>NUCLEOTIDE SEQUENCE</scope>
    <source>
        <strain evidence="3">9144</strain>
    </source>
</reference>
<dbReference type="Pfam" id="PF00107">
    <property type="entry name" value="ADH_zinc_N"/>
    <property type="match status" value="1"/>
</dbReference>
<gene>
    <name evidence="3" type="ORF">GGX14DRAFT_572062</name>
</gene>
<protein>
    <recommendedName>
        <fullName evidence="2">Enoyl reductase (ER) domain-containing protein</fullName>
    </recommendedName>
</protein>
<dbReference type="InterPro" id="IPR045010">
    <property type="entry name" value="MDR_fam"/>
</dbReference>
<dbReference type="Pfam" id="PF16884">
    <property type="entry name" value="ADH_N_2"/>
    <property type="match status" value="1"/>
</dbReference>
<evidence type="ECO:0000313" key="4">
    <source>
        <dbReference type="Proteomes" id="UP001219525"/>
    </source>
</evidence>
<dbReference type="AlphaFoldDB" id="A0AAD6V5B4"/>
<evidence type="ECO:0000256" key="1">
    <source>
        <dbReference type="ARBA" id="ARBA00023002"/>
    </source>
</evidence>
<dbReference type="SUPFAM" id="SSF51735">
    <property type="entry name" value="NAD(P)-binding Rossmann-fold domains"/>
    <property type="match status" value="1"/>
</dbReference>
<dbReference type="Gene3D" id="3.90.180.10">
    <property type="entry name" value="Medium-chain alcohol dehydrogenases, catalytic domain"/>
    <property type="match status" value="1"/>
</dbReference>
<keyword evidence="1" id="KW-0560">Oxidoreductase</keyword>
<dbReference type="InterPro" id="IPR020843">
    <property type="entry name" value="ER"/>
</dbReference>
<name>A0AAD6V5B4_9AGAR</name>
<evidence type="ECO:0000313" key="3">
    <source>
        <dbReference type="EMBL" id="KAJ7200299.1"/>
    </source>
</evidence>
<sequence length="362" mass="39563">MAPIRNGRVLFNAIPRGYPIPGETTVYDTTQVIDIDTAPLLGGFLLKTLVLSVDPYMRGRMYAPGLGDSYTEPFQIGKPLTGFGIGVVVRSETSVVEEESYIYGSTIPHQEYSIIPTLGDLEIIEKHPDLPWSTYLGAAGMPGQTAYMGWKEFAHGKQGETAFITSGAGSVGSMVIQLAKQAGMKVIASAGSEDKVKFMKEIGADIAFNYKTTNTHNMLKHEGPIDVYWDNVGGEMLEMVLKFAAPKGRLLECGLISGTTPPNEVMPYFERLWVSGYNSPSLGIRNLHHLVTKGLTMNGIFLPRLLPKYETEFYNTIPEMLAKGEIKYSADITKGLEKLGDVILAVQKGWNTGKAVVVVAEE</sequence>
<dbReference type="Proteomes" id="UP001219525">
    <property type="component" value="Unassembled WGS sequence"/>
</dbReference>
<feature type="domain" description="Enoyl reductase (ER)" evidence="2">
    <location>
        <begin position="25"/>
        <end position="357"/>
    </location>
</feature>
<proteinExistence type="predicted"/>
<comment type="caution">
    <text evidence="3">The sequence shown here is derived from an EMBL/GenBank/DDBJ whole genome shotgun (WGS) entry which is preliminary data.</text>
</comment>
<dbReference type="InterPro" id="IPR036291">
    <property type="entry name" value="NAD(P)-bd_dom_sf"/>
</dbReference>
<evidence type="ECO:0000259" key="2">
    <source>
        <dbReference type="SMART" id="SM00829"/>
    </source>
</evidence>
<dbReference type="Gene3D" id="3.40.50.720">
    <property type="entry name" value="NAD(P)-binding Rossmann-like Domain"/>
    <property type="match status" value="1"/>
</dbReference>
<dbReference type="InterPro" id="IPR041694">
    <property type="entry name" value="ADH_N_2"/>
</dbReference>
<dbReference type="SUPFAM" id="SSF50129">
    <property type="entry name" value="GroES-like"/>
    <property type="match status" value="1"/>
</dbReference>
<dbReference type="InterPro" id="IPR011032">
    <property type="entry name" value="GroES-like_sf"/>
</dbReference>